<reference evidence="1 2" key="1">
    <citation type="submission" date="2015-04" db="EMBL/GenBank/DDBJ databases">
        <authorList>
            <person name="Heijne W.H."/>
            <person name="Fedorova N.D."/>
            <person name="Nierman W.C."/>
            <person name="Vollebregt A.W."/>
            <person name="Zhao Z."/>
            <person name="Wu L."/>
            <person name="Kumar M."/>
            <person name="Stam H."/>
            <person name="van den Berg M.A."/>
            <person name="Pel H.J."/>
        </authorList>
    </citation>
    <scope>NUCLEOTIDE SEQUENCE [LARGE SCALE GENOMIC DNA]</scope>
    <source>
        <strain evidence="1 2">CBS 393.64</strain>
    </source>
</reference>
<organism evidence="1 2">
    <name type="scientific">Rasamsonia emersonii (strain ATCC 16479 / CBS 393.64 / IMI 116815)</name>
    <dbReference type="NCBI Taxonomy" id="1408163"/>
    <lineage>
        <taxon>Eukaryota</taxon>
        <taxon>Fungi</taxon>
        <taxon>Dikarya</taxon>
        <taxon>Ascomycota</taxon>
        <taxon>Pezizomycotina</taxon>
        <taxon>Eurotiomycetes</taxon>
        <taxon>Eurotiomycetidae</taxon>
        <taxon>Eurotiales</taxon>
        <taxon>Trichocomaceae</taxon>
        <taxon>Rasamsonia</taxon>
    </lineage>
</organism>
<dbReference type="EMBL" id="LASV01000109">
    <property type="protein sequence ID" value="KKA23178.1"/>
    <property type="molecule type" value="Genomic_DNA"/>
</dbReference>
<evidence type="ECO:0000313" key="2">
    <source>
        <dbReference type="Proteomes" id="UP000053958"/>
    </source>
</evidence>
<dbReference type="Proteomes" id="UP000053958">
    <property type="component" value="Unassembled WGS sequence"/>
</dbReference>
<proteinExistence type="predicted"/>
<protein>
    <submittedName>
        <fullName evidence="1">Uncharacterized protein</fullName>
    </submittedName>
</protein>
<dbReference type="GeneID" id="25315122"/>
<keyword evidence="2" id="KW-1185">Reference proteome</keyword>
<accession>A0A0F4YZY5</accession>
<dbReference type="RefSeq" id="XP_013329790.1">
    <property type="nucleotide sequence ID" value="XM_013474336.1"/>
</dbReference>
<dbReference type="AlphaFoldDB" id="A0A0F4YZY5"/>
<name>A0A0F4YZY5_RASE3</name>
<evidence type="ECO:0000313" key="1">
    <source>
        <dbReference type="EMBL" id="KKA23178.1"/>
    </source>
</evidence>
<comment type="caution">
    <text evidence="1">The sequence shown here is derived from an EMBL/GenBank/DDBJ whole genome shotgun (WGS) entry which is preliminary data.</text>
</comment>
<sequence>MYCTCSVCRRIGATPCILHSIHVVRRLIKIRTYTNIESMSNPVVSRVCRHILVHIPIRQNSEREALIPGSVPAIRPVDGSMAVLLPKVYAIQMTILQKKKKEGKERNPRMRVHVSVSDPHHCIIIHLPNLSRVDYSNVDRWMMGGLKLCTSYVRPESVYSVPIVSERSPTYV</sequence>
<gene>
    <name evidence="1" type="ORF">T310_2771</name>
</gene>